<proteinExistence type="inferred from homology"/>
<dbReference type="GO" id="GO:0016787">
    <property type="term" value="F:hydrolase activity"/>
    <property type="evidence" value="ECO:0007669"/>
    <property type="project" value="UniProtKB-KW"/>
</dbReference>
<evidence type="ECO:0000256" key="1">
    <source>
        <dbReference type="ARBA" id="ARBA00008645"/>
    </source>
</evidence>
<keyword evidence="5" id="KW-1185">Reference proteome</keyword>
<dbReference type="Pfam" id="PF00561">
    <property type="entry name" value="Abhydrolase_1"/>
    <property type="match status" value="1"/>
</dbReference>
<dbReference type="AlphaFoldDB" id="A0A7W8G3A5"/>
<organism evidence="4 5">
    <name type="scientific">Chiayiivirga flava</name>
    <dbReference type="NCBI Taxonomy" id="659595"/>
    <lineage>
        <taxon>Bacteria</taxon>
        <taxon>Pseudomonadati</taxon>
        <taxon>Pseudomonadota</taxon>
        <taxon>Gammaproteobacteria</taxon>
        <taxon>Lysobacterales</taxon>
        <taxon>Lysobacteraceae</taxon>
        <taxon>Chiayiivirga</taxon>
    </lineage>
</organism>
<comment type="caution">
    <text evidence="4">The sequence shown here is derived from an EMBL/GenBank/DDBJ whole genome shotgun (WGS) entry which is preliminary data.</text>
</comment>
<sequence>MTGHALRLDPDGRDLAAVRGGTPGGRRVLALHGWLDNAASFAPLAAQLPQYDWVALDFAGHGQSAHRPPHGWYPLLDHLDDVAAALRDLGWDRCTLVGHSMGGAVASVFAAAWPERVERLVMIESAGPVSRRRTGALEQLRTALREREDYDPQRRRVFPDARSAIAARRQAGGLSEPVARLLMERNLVDTADGVALRIDARLRISSASRFEEDTVLAWLRGIACPTLAIAADPPFVAFDPQVRAQRLACIADIRVVELPGNHHLHMENPAPVAAAIRTFLD</sequence>
<dbReference type="RefSeq" id="WP_183962139.1">
    <property type="nucleotide sequence ID" value="NZ_JACHHP010000007.1"/>
</dbReference>
<dbReference type="EMBL" id="JACHHP010000007">
    <property type="protein sequence ID" value="MBB5209600.1"/>
    <property type="molecule type" value="Genomic_DNA"/>
</dbReference>
<dbReference type="InterPro" id="IPR050266">
    <property type="entry name" value="AB_hydrolase_sf"/>
</dbReference>
<keyword evidence="2" id="KW-0378">Hydrolase</keyword>
<dbReference type="GO" id="GO:0016020">
    <property type="term" value="C:membrane"/>
    <property type="evidence" value="ECO:0007669"/>
    <property type="project" value="TreeGrafter"/>
</dbReference>
<evidence type="ECO:0000313" key="4">
    <source>
        <dbReference type="EMBL" id="MBB5209600.1"/>
    </source>
</evidence>
<comment type="similarity">
    <text evidence="1">Belongs to the AB hydrolase superfamily.</text>
</comment>
<feature type="domain" description="AB hydrolase-1" evidence="3">
    <location>
        <begin position="28"/>
        <end position="269"/>
    </location>
</feature>
<dbReference type="InterPro" id="IPR029058">
    <property type="entry name" value="AB_hydrolase_fold"/>
</dbReference>
<dbReference type="PRINTS" id="PR00111">
    <property type="entry name" value="ABHYDROLASE"/>
</dbReference>
<dbReference type="SUPFAM" id="SSF53474">
    <property type="entry name" value="alpha/beta-Hydrolases"/>
    <property type="match status" value="1"/>
</dbReference>
<name>A0A7W8G3A5_9GAMM</name>
<dbReference type="Gene3D" id="3.40.50.1820">
    <property type="entry name" value="alpha/beta hydrolase"/>
    <property type="match status" value="1"/>
</dbReference>
<dbReference type="Proteomes" id="UP000521199">
    <property type="component" value="Unassembled WGS sequence"/>
</dbReference>
<dbReference type="PANTHER" id="PTHR43798:SF14">
    <property type="entry name" value="SERINE HYDROLASE-LIKE PROTEIN DDB_G0286239"/>
    <property type="match status" value="1"/>
</dbReference>
<evidence type="ECO:0000313" key="5">
    <source>
        <dbReference type="Proteomes" id="UP000521199"/>
    </source>
</evidence>
<dbReference type="InterPro" id="IPR000073">
    <property type="entry name" value="AB_hydrolase_1"/>
</dbReference>
<reference evidence="4 5" key="1">
    <citation type="submission" date="2020-08" db="EMBL/GenBank/DDBJ databases">
        <title>Genomic Encyclopedia of Type Strains, Phase IV (KMG-IV): sequencing the most valuable type-strain genomes for metagenomic binning, comparative biology and taxonomic classification.</title>
        <authorList>
            <person name="Goeker M."/>
        </authorList>
    </citation>
    <scope>NUCLEOTIDE SEQUENCE [LARGE SCALE GENOMIC DNA]</scope>
    <source>
        <strain evidence="4 5">DSM 24163</strain>
    </source>
</reference>
<dbReference type="PANTHER" id="PTHR43798">
    <property type="entry name" value="MONOACYLGLYCEROL LIPASE"/>
    <property type="match status" value="1"/>
</dbReference>
<evidence type="ECO:0000259" key="3">
    <source>
        <dbReference type="Pfam" id="PF00561"/>
    </source>
</evidence>
<evidence type="ECO:0000256" key="2">
    <source>
        <dbReference type="ARBA" id="ARBA00022801"/>
    </source>
</evidence>
<gene>
    <name evidence="4" type="ORF">HNQ52_003172</name>
</gene>
<protein>
    <submittedName>
        <fullName evidence="4">Pimeloyl-ACP methyl ester carboxylesterase</fullName>
    </submittedName>
</protein>
<accession>A0A7W8G3A5</accession>